<evidence type="ECO:0000259" key="1">
    <source>
        <dbReference type="Pfam" id="PF01396"/>
    </source>
</evidence>
<accession>X0WQ72</accession>
<dbReference type="SUPFAM" id="SSF57783">
    <property type="entry name" value="Zinc beta-ribbon"/>
    <property type="match status" value="2"/>
</dbReference>
<dbReference type="GO" id="GO:0006265">
    <property type="term" value="P:DNA topological change"/>
    <property type="evidence" value="ECO:0007669"/>
    <property type="project" value="InterPro"/>
</dbReference>
<sequence length="133" mass="15102">DCKNAKPMKEDRAKEEKLQKEFKNEKCEKCSSPMVIKNGRFGEFLACSAYPDCKNTRPLTHSLKVKCPKCEGPLVEKRTKRGKVFYGCSNYPKCDFATWSKPLDDPCPVCKGLQVQAKKDLVKCEQCGKETEV</sequence>
<dbReference type="GO" id="GO:0003916">
    <property type="term" value="F:DNA topoisomerase activity"/>
    <property type="evidence" value="ECO:0007669"/>
    <property type="project" value="InterPro"/>
</dbReference>
<dbReference type="AlphaFoldDB" id="X0WQ72"/>
<dbReference type="InterPro" id="IPR013498">
    <property type="entry name" value="Topo_IA_Znf"/>
</dbReference>
<name>X0WQ72_9ZZZZ</name>
<feature type="domain" description="DNA topoisomerase type IA zn finger" evidence="1">
    <location>
        <begin position="25"/>
        <end position="60"/>
    </location>
</feature>
<evidence type="ECO:0000313" key="2">
    <source>
        <dbReference type="EMBL" id="GAG14831.1"/>
    </source>
</evidence>
<dbReference type="Gene3D" id="3.30.65.10">
    <property type="entry name" value="Bacterial Topoisomerase I, domain 1"/>
    <property type="match status" value="2"/>
</dbReference>
<feature type="domain" description="DNA topoisomerase type IA zn finger" evidence="1">
    <location>
        <begin position="65"/>
        <end position="102"/>
    </location>
</feature>
<gene>
    <name evidence="2" type="ORF">S01H1_55895</name>
</gene>
<feature type="non-terminal residue" evidence="2">
    <location>
        <position position="1"/>
    </location>
</feature>
<proteinExistence type="predicted"/>
<dbReference type="EMBL" id="BARS01036353">
    <property type="protein sequence ID" value="GAG14831.1"/>
    <property type="molecule type" value="Genomic_DNA"/>
</dbReference>
<dbReference type="Pfam" id="PF01396">
    <property type="entry name" value="Zn_ribbon_Top1"/>
    <property type="match status" value="2"/>
</dbReference>
<protein>
    <recommendedName>
        <fullName evidence="1">DNA topoisomerase type IA zn finger domain-containing protein</fullName>
    </recommendedName>
</protein>
<comment type="caution">
    <text evidence="2">The sequence shown here is derived from an EMBL/GenBank/DDBJ whole genome shotgun (WGS) entry which is preliminary data.</text>
</comment>
<reference evidence="2" key="1">
    <citation type="journal article" date="2014" name="Front. Microbiol.">
        <title>High frequency of phylogenetically diverse reductive dehalogenase-homologous genes in deep subseafloor sedimentary metagenomes.</title>
        <authorList>
            <person name="Kawai M."/>
            <person name="Futagami T."/>
            <person name="Toyoda A."/>
            <person name="Takaki Y."/>
            <person name="Nishi S."/>
            <person name="Hori S."/>
            <person name="Arai W."/>
            <person name="Tsubouchi T."/>
            <person name="Morono Y."/>
            <person name="Uchiyama I."/>
            <person name="Ito T."/>
            <person name="Fujiyama A."/>
            <person name="Inagaki F."/>
            <person name="Takami H."/>
        </authorList>
    </citation>
    <scope>NUCLEOTIDE SEQUENCE</scope>
    <source>
        <strain evidence="2">Expedition CK06-06</strain>
    </source>
</reference>
<dbReference type="GO" id="GO:0005694">
    <property type="term" value="C:chromosome"/>
    <property type="evidence" value="ECO:0007669"/>
    <property type="project" value="InterPro"/>
</dbReference>
<dbReference type="GO" id="GO:0003677">
    <property type="term" value="F:DNA binding"/>
    <property type="evidence" value="ECO:0007669"/>
    <property type="project" value="InterPro"/>
</dbReference>
<organism evidence="2">
    <name type="scientific">marine sediment metagenome</name>
    <dbReference type="NCBI Taxonomy" id="412755"/>
    <lineage>
        <taxon>unclassified sequences</taxon>
        <taxon>metagenomes</taxon>
        <taxon>ecological metagenomes</taxon>
    </lineage>
</organism>